<dbReference type="CDD" id="cd00082">
    <property type="entry name" value="HisKA"/>
    <property type="match status" value="1"/>
</dbReference>
<keyword evidence="6" id="KW-0472">Membrane</keyword>
<evidence type="ECO:0000256" key="2">
    <source>
        <dbReference type="ARBA" id="ARBA00012438"/>
    </source>
</evidence>
<evidence type="ECO:0000256" key="3">
    <source>
        <dbReference type="ARBA" id="ARBA00022679"/>
    </source>
</evidence>
<dbReference type="InterPro" id="IPR050736">
    <property type="entry name" value="Sensor_HK_Regulatory"/>
</dbReference>
<feature type="transmembrane region" description="Helical" evidence="6">
    <location>
        <begin position="264"/>
        <end position="282"/>
    </location>
</feature>
<accession>A0A221KE69</accession>
<feature type="transmembrane region" description="Helical" evidence="6">
    <location>
        <begin position="320"/>
        <end position="341"/>
    </location>
</feature>
<proteinExistence type="predicted"/>
<keyword evidence="6" id="KW-0812">Transmembrane</keyword>
<protein>
    <recommendedName>
        <fullName evidence="2">histidine kinase</fullName>
        <ecNumber evidence="2">2.7.13.3</ecNumber>
    </recommendedName>
</protein>
<evidence type="ECO:0000256" key="6">
    <source>
        <dbReference type="SAM" id="Phobius"/>
    </source>
</evidence>
<gene>
    <name evidence="8" type="ORF">VITFI_CDS1481</name>
</gene>
<dbReference type="InterPro" id="IPR003594">
    <property type="entry name" value="HATPase_dom"/>
</dbReference>
<feature type="transmembrane region" description="Helical" evidence="6">
    <location>
        <begin position="353"/>
        <end position="371"/>
    </location>
</feature>
<keyword evidence="3" id="KW-0808">Transferase</keyword>
<dbReference type="SMART" id="SM00388">
    <property type="entry name" value="HisKA"/>
    <property type="match status" value="1"/>
</dbReference>
<dbReference type="KEGG" id="vff:VITFI_CDS1481"/>
<dbReference type="InterPro" id="IPR036097">
    <property type="entry name" value="HisK_dim/P_sf"/>
</dbReference>
<dbReference type="InterPro" id="IPR003661">
    <property type="entry name" value="HisK_dim/P_dom"/>
</dbReference>
<dbReference type="InterPro" id="IPR011623">
    <property type="entry name" value="7TMR_DISM_rcpt_extracell_dom1"/>
</dbReference>
<evidence type="ECO:0000256" key="5">
    <source>
        <dbReference type="ARBA" id="ARBA00023012"/>
    </source>
</evidence>
<dbReference type="SUPFAM" id="SSF55874">
    <property type="entry name" value="ATPase domain of HSP90 chaperone/DNA topoisomerase II/histidine kinase"/>
    <property type="match status" value="1"/>
</dbReference>
<dbReference type="PANTHER" id="PTHR43711:SF1">
    <property type="entry name" value="HISTIDINE KINASE 1"/>
    <property type="match status" value="1"/>
</dbReference>
<evidence type="ECO:0000313" key="9">
    <source>
        <dbReference type="Proteomes" id="UP000199729"/>
    </source>
</evidence>
<evidence type="ECO:0000259" key="7">
    <source>
        <dbReference type="PROSITE" id="PS50109"/>
    </source>
</evidence>
<dbReference type="SMART" id="SM00387">
    <property type="entry name" value="HATPase_c"/>
    <property type="match status" value="1"/>
</dbReference>
<dbReference type="Gene3D" id="1.10.287.130">
    <property type="match status" value="1"/>
</dbReference>
<feature type="transmembrane region" description="Helical" evidence="6">
    <location>
        <begin position="202"/>
        <end position="225"/>
    </location>
</feature>
<dbReference type="AlphaFoldDB" id="A0A221KE69"/>
<dbReference type="GO" id="GO:0000155">
    <property type="term" value="F:phosphorelay sensor kinase activity"/>
    <property type="evidence" value="ECO:0007669"/>
    <property type="project" value="InterPro"/>
</dbReference>
<feature type="transmembrane region" description="Helical" evidence="6">
    <location>
        <begin position="237"/>
        <end position="257"/>
    </location>
</feature>
<dbReference type="PROSITE" id="PS50109">
    <property type="entry name" value="HIS_KIN"/>
    <property type="match status" value="1"/>
</dbReference>
<comment type="catalytic activity">
    <reaction evidence="1">
        <text>ATP + protein L-histidine = ADP + protein N-phospho-L-histidine.</text>
        <dbReference type="EC" id="2.7.13.3"/>
    </reaction>
</comment>
<keyword evidence="5" id="KW-0902">Two-component regulatory system</keyword>
<evidence type="ECO:0000256" key="4">
    <source>
        <dbReference type="ARBA" id="ARBA00022777"/>
    </source>
</evidence>
<feature type="domain" description="Histidine kinase" evidence="7">
    <location>
        <begin position="418"/>
        <end position="622"/>
    </location>
</feature>
<evidence type="ECO:0000313" key="8">
    <source>
        <dbReference type="EMBL" id="ASM77259.1"/>
    </source>
</evidence>
<keyword evidence="6" id="KW-1133">Transmembrane helix</keyword>
<keyword evidence="9" id="KW-1185">Reference proteome</keyword>
<dbReference type="Pfam" id="PF07695">
    <property type="entry name" value="7TMR-DISM_7TM"/>
    <property type="match status" value="1"/>
</dbReference>
<feature type="transmembrane region" description="Helical" evidence="6">
    <location>
        <begin position="171"/>
        <end position="190"/>
    </location>
</feature>
<dbReference type="InterPro" id="IPR036890">
    <property type="entry name" value="HATPase_C_sf"/>
</dbReference>
<organism evidence="8 9">
    <name type="scientific">Vitreoscilla filiformis</name>
    <dbReference type="NCBI Taxonomy" id="63"/>
    <lineage>
        <taxon>Bacteria</taxon>
        <taxon>Pseudomonadati</taxon>
        <taxon>Pseudomonadota</taxon>
        <taxon>Betaproteobacteria</taxon>
        <taxon>Neisseriales</taxon>
        <taxon>Neisseriaceae</taxon>
        <taxon>Vitreoscilla</taxon>
    </lineage>
</organism>
<evidence type="ECO:0000256" key="1">
    <source>
        <dbReference type="ARBA" id="ARBA00000085"/>
    </source>
</evidence>
<name>A0A221KE69_VITFI</name>
<feature type="transmembrane region" description="Helical" evidence="6">
    <location>
        <begin position="288"/>
        <end position="311"/>
    </location>
</feature>
<dbReference type="SUPFAM" id="SSF47384">
    <property type="entry name" value="Homodimeric domain of signal transducing histidine kinase"/>
    <property type="match status" value="1"/>
</dbReference>
<dbReference type="Gene3D" id="3.30.565.10">
    <property type="entry name" value="Histidine kinase-like ATPase, C-terminal domain"/>
    <property type="match status" value="1"/>
</dbReference>
<dbReference type="PANTHER" id="PTHR43711">
    <property type="entry name" value="TWO-COMPONENT HISTIDINE KINASE"/>
    <property type="match status" value="1"/>
</dbReference>
<keyword evidence="4" id="KW-0418">Kinase</keyword>
<dbReference type="EMBL" id="CP022423">
    <property type="protein sequence ID" value="ASM77259.1"/>
    <property type="molecule type" value="Genomic_DNA"/>
</dbReference>
<dbReference type="EC" id="2.7.13.3" evidence="2"/>
<dbReference type="Proteomes" id="UP000199729">
    <property type="component" value="Chromosome"/>
</dbReference>
<dbReference type="InterPro" id="IPR005467">
    <property type="entry name" value="His_kinase_dom"/>
</dbReference>
<dbReference type="Pfam" id="PF02518">
    <property type="entry name" value="HATPase_c"/>
    <property type="match status" value="1"/>
</dbReference>
<reference evidence="8 9" key="1">
    <citation type="submission" date="2017-07" db="EMBL/GenBank/DDBJ databases">
        <title>Complete Genome Sequence of the cosmetic ferment Vitreoscilla filiformis (ATCC15551).</title>
        <authorList>
            <person name="Contreras S."/>
            <person name="Sagory-Zalkind P."/>
            <person name="Blanquart H."/>
            <person name="Iltis A."/>
            <person name="Morand S.C."/>
        </authorList>
    </citation>
    <scope>NUCLEOTIDE SEQUENCE [LARGE SCALE GENOMIC DNA]</scope>
    <source>
        <strain evidence="8 9">ATCC 15551</strain>
    </source>
</reference>
<sequence>MLALVLGGLLGLLWGERNPSEAAQPSPCIVTATPQVLSLQHCQATLYAPTWSWAGLLAPDDPQQWRHERIHLDARIAAPLERVLSLGVPDARVIQVSRLRADGTAEPLLDLNHRSPFAQRPAPEAQLGLPVVILPGPQVLELRYHLHLGGRLQARLLSSSAFQTERLRADLLSGVMVGGLFALLGVVVVYHRVARQSAYLAYAGLVMAQLLLLLQIGGQAFALFWPDAPEWNQCAPAVLATWVIVCHALFAAGLFRLRERHRRLCMAHRGVLVLAALNLVPWGGVERLVAGSVLLAGVYAPLALGTAAVALRERLPGTRLYVLGLGALAVFSFGLFFLGIIGHNPLPQVDFFLYPKIGALLEIGFFAAALVDQVRLFQAQQAEQRQRRLADAQALVQAEADRLAAQARAEQKSLQLASAGHDIAQPLASLRMVAQVLRQTEGSAPVSQHLERVLDHTQALLRDLVERERREHRVHSQSVMVGDVLAELVLEHRAAAQAKGVVLRYVDSQVEILVSPLILGRVLRNLLSNALRYTPGGRVVLGVRRRDGGVELQVLDTGPGLAAAQVETLLRPFEQGRTGAAEGFGLGLFIVRSLCEQAGWVLRIRSRWGGGVVLRCGFHRASG</sequence>